<feature type="transmembrane region" description="Helical" evidence="1">
    <location>
        <begin position="130"/>
        <end position="156"/>
    </location>
</feature>
<dbReference type="RefSeq" id="WP_161818404.1">
    <property type="nucleotide sequence ID" value="NZ_JAACJS010000012.1"/>
</dbReference>
<proteinExistence type="predicted"/>
<reference evidence="2 3" key="1">
    <citation type="submission" date="2020-01" db="EMBL/GenBank/DDBJ databases">
        <title>Genome analysis.</title>
        <authorList>
            <person name="Wu S."/>
            <person name="Wang G."/>
        </authorList>
    </citation>
    <scope>NUCLEOTIDE SEQUENCE [LARGE SCALE GENOMIC DNA]</scope>
    <source>
        <strain evidence="2 3">SYL130</strain>
    </source>
</reference>
<keyword evidence="3" id="KW-1185">Reference proteome</keyword>
<protein>
    <recommendedName>
        <fullName evidence="4">DUF4199 domain-containing protein</fullName>
    </recommendedName>
</protein>
<feature type="transmembrane region" description="Helical" evidence="1">
    <location>
        <begin position="72"/>
        <end position="102"/>
    </location>
</feature>
<dbReference type="EMBL" id="JAACJS010000012">
    <property type="protein sequence ID" value="NCI50095.1"/>
    <property type="molecule type" value="Genomic_DNA"/>
</dbReference>
<evidence type="ECO:0000313" key="3">
    <source>
        <dbReference type="Proteomes" id="UP000753802"/>
    </source>
</evidence>
<organism evidence="2 3">
    <name type="scientific">Sediminibacterium roseum</name>
    <dbReference type="NCBI Taxonomy" id="1978412"/>
    <lineage>
        <taxon>Bacteria</taxon>
        <taxon>Pseudomonadati</taxon>
        <taxon>Bacteroidota</taxon>
        <taxon>Chitinophagia</taxon>
        <taxon>Chitinophagales</taxon>
        <taxon>Chitinophagaceae</taxon>
        <taxon>Sediminibacterium</taxon>
    </lineage>
</organism>
<name>A0ABW9ZSK8_9BACT</name>
<gene>
    <name evidence="2" type="ORF">GWC95_09190</name>
</gene>
<evidence type="ECO:0008006" key="4">
    <source>
        <dbReference type="Google" id="ProtNLM"/>
    </source>
</evidence>
<evidence type="ECO:0000313" key="2">
    <source>
        <dbReference type="EMBL" id="NCI50095.1"/>
    </source>
</evidence>
<dbReference type="Proteomes" id="UP000753802">
    <property type="component" value="Unassembled WGS sequence"/>
</dbReference>
<sequence>MKNPVFNRQHIREYFSYGFLAALLYSIPVIFFLSQKKYEDFYYIYIGIGLFMFTIFFYALRLVNRPYDRKSAVSMLIAGNLATLAGVAIASLMVIGSFFFFFPDIFTVTPTDSLIHDAPSTIQPERPSGLLFMMMVLTIFANTSVGSFVSVVTAYVGKRNQTRDKAVSLDKHLPANV</sequence>
<feature type="transmembrane region" description="Helical" evidence="1">
    <location>
        <begin position="41"/>
        <end position="60"/>
    </location>
</feature>
<evidence type="ECO:0000256" key="1">
    <source>
        <dbReference type="SAM" id="Phobius"/>
    </source>
</evidence>
<comment type="caution">
    <text evidence="2">The sequence shown here is derived from an EMBL/GenBank/DDBJ whole genome shotgun (WGS) entry which is preliminary data.</text>
</comment>
<keyword evidence="1" id="KW-0472">Membrane</keyword>
<feature type="transmembrane region" description="Helical" evidence="1">
    <location>
        <begin position="14"/>
        <end position="35"/>
    </location>
</feature>
<accession>A0ABW9ZSK8</accession>
<keyword evidence="1" id="KW-0812">Transmembrane</keyword>
<keyword evidence="1" id="KW-1133">Transmembrane helix</keyword>